<organism evidence="2 3">
    <name type="scientific">Cylindrotheca closterium</name>
    <dbReference type="NCBI Taxonomy" id="2856"/>
    <lineage>
        <taxon>Eukaryota</taxon>
        <taxon>Sar</taxon>
        <taxon>Stramenopiles</taxon>
        <taxon>Ochrophyta</taxon>
        <taxon>Bacillariophyta</taxon>
        <taxon>Bacillariophyceae</taxon>
        <taxon>Bacillariophycidae</taxon>
        <taxon>Bacillariales</taxon>
        <taxon>Bacillariaceae</taxon>
        <taxon>Cylindrotheca</taxon>
    </lineage>
</organism>
<reference evidence="2" key="1">
    <citation type="submission" date="2023-08" db="EMBL/GenBank/DDBJ databases">
        <authorList>
            <person name="Audoor S."/>
            <person name="Bilcke G."/>
        </authorList>
    </citation>
    <scope>NUCLEOTIDE SEQUENCE</scope>
</reference>
<dbReference type="Proteomes" id="UP001295423">
    <property type="component" value="Unassembled WGS sequence"/>
</dbReference>
<feature type="region of interest" description="Disordered" evidence="1">
    <location>
        <begin position="1"/>
        <end position="132"/>
    </location>
</feature>
<protein>
    <submittedName>
        <fullName evidence="2">Uncharacterized protein</fullName>
    </submittedName>
</protein>
<proteinExistence type="predicted"/>
<dbReference type="AlphaFoldDB" id="A0AAD2CQB2"/>
<sequence>MAEDSEAAEAARAQAEARRKRILEKAQKRMGKVSGEVGQDDEDKKQSASNAARIRAARQRRYGRKPNPTEDEKSVPTENYESDEIKSAEAPGSNEESTDAVEEDNLEKPTTETTSPTLEATTSGAVAEASGYSEPKKKYLGVARMRRKMILKKKTENEEVKGKKEAPQESVGVDSQEKALPKTARNSIYMHIVTILLLFVAGFDVGLNQFHQDVRVHHQLVFKEVGIPLLHNSLSQQEENSLEMDVDIQSHGDLANEFDGSDEDESLNANIDPLFKVDLDELTKGPGFLNVLARAAVSTHRLLLRIFYFTPKNIILSLLSLPQALVKNPPTLCLLALILRQVVGKRILSAGIPGSDSEEKESGLDVVAMIKQGVAKWLSSAFPNALGIYDAFSHLRSDMYIIICGVFFGLAWSHTAIELQIPASDSATATDEL</sequence>
<accession>A0AAD2CQB2</accession>
<evidence type="ECO:0000313" key="2">
    <source>
        <dbReference type="EMBL" id="CAJ1936802.1"/>
    </source>
</evidence>
<evidence type="ECO:0000256" key="1">
    <source>
        <dbReference type="SAM" id="MobiDB-lite"/>
    </source>
</evidence>
<feature type="region of interest" description="Disordered" evidence="1">
    <location>
        <begin position="153"/>
        <end position="177"/>
    </location>
</feature>
<feature type="compositionally biased region" description="Acidic residues" evidence="1">
    <location>
        <begin position="96"/>
        <end position="105"/>
    </location>
</feature>
<gene>
    <name evidence="2" type="ORF">CYCCA115_LOCUS5373</name>
</gene>
<feature type="compositionally biased region" description="Low complexity" evidence="1">
    <location>
        <begin position="111"/>
        <end position="123"/>
    </location>
</feature>
<dbReference type="EMBL" id="CAKOGP040000558">
    <property type="protein sequence ID" value="CAJ1936802.1"/>
    <property type="molecule type" value="Genomic_DNA"/>
</dbReference>
<feature type="compositionally biased region" description="Basic and acidic residues" evidence="1">
    <location>
        <begin position="153"/>
        <end position="167"/>
    </location>
</feature>
<evidence type="ECO:0000313" key="3">
    <source>
        <dbReference type="Proteomes" id="UP001295423"/>
    </source>
</evidence>
<feature type="compositionally biased region" description="Basic residues" evidence="1">
    <location>
        <begin position="55"/>
        <end position="64"/>
    </location>
</feature>
<name>A0AAD2CQB2_9STRA</name>
<keyword evidence="3" id="KW-1185">Reference proteome</keyword>
<comment type="caution">
    <text evidence="2">The sequence shown here is derived from an EMBL/GenBank/DDBJ whole genome shotgun (WGS) entry which is preliminary data.</text>
</comment>